<dbReference type="Proteomes" id="UP000070409">
    <property type="component" value="Unassembled WGS sequence"/>
</dbReference>
<evidence type="ECO:0000313" key="3">
    <source>
        <dbReference type="Proteomes" id="UP000070409"/>
    </source>
</evidence>
<dbReference type="InterPro" id="IPR005039">
    <property type="entry name" value="Ant_C"/>
</dbReference>
<proteinExistence type="predicted"/>
<sequence>MNELVTLIDGEAVTTSLAIAEGTDNAHASVIRLVRNNLADLQEFGGVAFEIRPFETAGGVQSREIAVLNEPQSALLITYMRNNDRVRAFKKRLIAAFFELRERLAAGPIMPRTMSEALRLAADEFDRAERMKALAESNQGKADAFDAFLNGKGVYLVDSVANLIGAGHRALWNLLYTERVLISKGARRRQPYANPKTAGWFVVKTHDTEHTNGHAACTTYVTPFGAEQIRLLAIARNVIEPQLLGLPSGGA</sequence>
<protein>
    <recommendedName>
        <fullName evidence="1">Antirepressor protein C-terminal domain-containing protein</fullName>
    </recommendedName>
</protein>
<dbReference type="Pfam" id="PF09669">
    <property type="entry name" value="Phage_pRha"/>
    <property type="match status" value="1"/>
</dbReference>
<name>A0A137ZRQ9_9ACTN</name>
<dbReference type="InterPro" id="IPR014054">
    <property type="entry name" value="Phage_regulatory_Rha"/>
</dbReference>
<evidence type="ECO:0000313" key="2">
    <source>
        <dbReference type="EMBL" id="KXP00856.1"/>
    </source>
</evidence>
<dbReference type="EMBL" id="LSRE01000002">
    <property type="protein sequence ID" value="KXP00856.1"/>
    <property type="molecule type" value="Genomic_DNA"/>
</dbReference>
<organism evidence="2 3">
    <name type="scientific">Tsukamurella pseudospumae</name>
    <dbReference type="NCBI Taxonomy" id="239498"/>
    <lineage>
        <taxon>Bacteria</taxon>
        <taxon>Bacillati</taxon>
        <taxon>Actinomycetota</taxon>
        <taxon>Actinomycetes</taxon>
        <taxon>Mycobacteriales</taxon>
        <taxon>Tsukamurellaceae</taxon>
        <taxon>Tsukamurella</taxon>
    </lineage>
</organism>
<gene>
    <name evidence="2" type="ORF">AXK61_12670</name>
</gene>
<evidence type="ECO:0000259" key="1">
    <source>
        <dbReference type="Pfam" id="PF03374"/>
    </source>
</evidence>
<keyword evidence="3" id="KW-1185">Reference proteome</keyword>
<reference evidence="2 3" key="1">
    <citation type="submission" date="2016-02" db="EMBL/GenBank/DDBJ databases">
        <authorList>
            <person name="Teng J.L."/>
            <person name="Tang Y."/>
            <person name="Huang Y."/>
            <person name="Guo F."/>
            <person name="Wei W."/>
            <person name="Chen J.H."/>
            <person name="Wong S.Y."/>
            <person name="Lau S.K."/>
            <person name="Woo P.C."/>
        </authorList>
    </citation>
    <scope>NUCLEOTIDE SEQUENCE [LARGE SCALE GENOMIC DNA]</scope>
    <source>
        <strain evidence="2 3">JCM 13375</strain>
    </source>
</reference>
<dbReference type="Pfam" id="PF03374">
    <property type="entry name" value="ANT"/>
    <property type="match status" value="1"/>
</dbReference>
<feature type="domain" description="Antirepressor protein C-terminal" evidence="1">
    <location>
        <begin position="136"/>
        <end position="230"/>
    </location>
</feature>
<dbReference type="RefSeq" id="WP_068743599.1">
    <property type="nucleotide sequence ID" value="NZ_LSRE01000002.1"/>
</dbReference>
<accession>A0A137ZRQ9</accession>
<comment type="caution">
    <text evidence="2">The sequence shown here is derived from an EMBL/GenBank/DDBJ whole genome shotgun (WGS) entry which is preliminary data.</text>
</comment>